<dbReference type="Proteomes" id="UP000195221">
    <property type="component" value="Unassembled WGS sequence"/>
</dbReference>
<dbReference type="AlphaFoldDB" id="A0A242N753"/>
<accession>A0A242N753</accession>
<gene>
    <name evidence="1" type="ORF">PAMC26577_01070</name>
</gene>
<protein>
    <submittedName>
        <fullName evidence="1">Phage-related functional protein</fullName>
    </submittedName>
</protein>
<organism evidence="1 2">
    <name type="scientific">Caballeronia sordidicola</name>
    <name type="common">Burkholderia sordidicola</name>
    <dbReference type="NCBI Taxonomy" id="196367"/>
    <lineage>
        <taxon>Bacteria</taxon>
        <taxon>Pseudomonadati</taxon>
        <taxon>Pseudomonadota</taxon>
        <taxon>Betaproteobacteria</taxon>
        <taxon>Burkholderiales</taxon>
        <taxon>Burkholderiaceae</taxon>
        <taxon>Caballeronia</taxon>
    </lineage>
</organism>
<reference evidence="1 2" key="1">
    <citation type="submission" date="2017-03" db="EMBL/GenBank/DDBJ databases">
        <title>Genome analysis of strain PAMC 26577.</title>
        <authorList>
            <person name="Oh H.-M."/>
            <person name="Yang J.-A."/>
        </authorList>
    </citation>
    <scope>NUCLEOTIDE SEQUENCE [LARGE SCALE GENOMIC DNA]</scope>
    <source>
        <strain evidence="1 2">PAMC 26577</strain>
    </source>
</reference>
<dbReference type="RefSeq" id="WP_075357935.1">
    <property type="nucleotide sequence ID" value="NZ_MSRG01000020.1"/>
</dbReference>
<dbReference type="Pfam" id="PF03864">
    <property type="entry name" value="Phage_cap_E"/>
    <property type="match status" value="1"/>
</dbReference>
<dbReference type="EMBL" id="NBTZ01000009">
    <property type="protein sequence ID" value="OTP79487.1"/>
    <property type="molecule type" value="Genomic_DNA"/>
</dbReference>
<name>A0A242N753_CABSO</name>
<comment type="caution">
    <text evidence="1">The sequence shown here is derived from an EMBL/GenBank/DDBJ whole genome shotgun (WGS) entry which is preliminary data.</text>
</comment>
<sequence length="345" mass="38827">MASLDVFHQDAFTTIQLTDAVDKVPYQPNGLGELNIFEPNPIRTTALAVEQRQGQLIIVPFSERGQEGTQRTTEQRQARYFKVPRIMTSDTLYANEIQDIRAFGTESEFVQVQNEIARRLNGPTGLTSNIEYTWENHRLAAVQGLLLDADGTVKYNWFNEFGVTPATEVPFNLAAATPNTLRPIANGIRRTMARKAQGAFLPTTKVVGLCGDAFYDLLVNHPDVIRTYLNWSAAQELRDNSQGAAFDGFNFAGITWINYRGSDDNVTLKIPDDKVKFFPVGAPGIFKVAYAPGESFDWVNTPGKPMYVMPIFDRDRNSWWKMEVYSYPLHICTRPEVLVTGRDEA</sequence>
<dbReference type="InterPro" id="IPR005564">
    <property type="entry name" value="Major_capsid_GpE"/>
</dbReference>
<proteinExistence type="predicted"/>
<evidence type="ECO:0000313" key="1">
    <source>
        <dbReference type="EMBL" id="OTP79487.1"/>
    </source>
</evidence>
<evidence type="ECO:0000313" key="2">
    <source>
        <dbReference type="Proteomes" id="UP000195221"/>
    </source>
</evidence>